<feature type="transmembrane region" description="Helical" evidence="6">
    <location>
        <begin position="222"/>
        <end position="242"/>
    </location>
</feature>
<evidence type="ECO:0000256" key="3">
    <source>
        <dbReference type="ARBA" id="ARBA00022692"/>
    </source>
</evidence>
<evidence type="ECO:0000313" key="7">
    <source>
        <dbReference type="EMBL" id="QGN75029.1"/>
    </source>
</evidence>
<evidence type="ECO:0000256" key="4">
    <source>
        <dbReference type="ARBA" id="ARBA00022989"/>
    </source>
</evidence>
<dbReference type="GO" id="GO:0065002">
    <property type="term" value="P:intracellular protein transmembrane transport"/>
    <property type="evidence" value="ECO:0007669"/>
    <property type="project" value="TreeGrafter"/>
</dbReference>
<feature type="transmembrane region" description="Helical" evidence="6">
    <location>
        <begin position="163"/>
        <end position="185"/>
    </location>
</feature>
<comment type="subcellular location">
    <subcellularLocation>
        <location evidence="1">Membrane</location>
        <topology evidence="1">Multi-pass membrane protein</topology>
    </subcellularLocation>
</comment>
<gene>
    <name evidence="7" type="primary">orf243</name>
</gene>
<dbReference type="InterPro" id="IPR002033">
    <property type="entry name" value="TatC"/>
</dbReference>
<dbReference type="PANTHER" id="PTHR30371:SF0">
    <property type="entry name" value="SEC-INDEPENDENT PROTEIN TRANSLOCASE PROTEIN TATC, CHLOROPLASTIC-RELATED"/>
    <property type="match status" value="1"/>
</dbReference>
<name>A0A650ANL2_CHLVU</name>
<evidence type="ECO:0000256" key="1">
    <source>
        <dbReference type="ARBA" id="ARBA00004141"/>
    </source>
</evidence>
<comment type="similarity">
    <text evidence="2">Belongs to the TatC family.</text>
</comment>
<dbReference type="PRINTS" id="PR01840">
    <property type="entry name" value="TATCFAMILY"/>
</dbReference>
<evidence type="ECO:0000256" key="6">
    <source>
        <dbReference type="SAM" id="Phobius"/>
    </source>
</evidence>
<feature type="transmembrane region" description="Helical" evidence="6">
    <location>
        <begin position="100"/>
        <end position="121"/>
    </location>
</feature>
<evidence type="ECO:0000256" key="5">
    <source>
        <dbReference type="ARBA" id="ARBA00023136"/>
    </source>
</evidence>
<dbReference type="AlphaFoldDB" id="A0A650ANL2"/>
<dbReference type="EMBL" id="MK948101">
    <property type="protein sequence ID" value="QGN75029.1"/>
    <property type="molecule type" value="Genomic_DNA"/>
</dbReference>
<feature type="transmembrane region" description="Helical" evidence="6">
    <location>
        <begin position="197"/>
        <end position="216"/>
    </location>
</feature>
<dbReference type="GO" id="GO:0033281">
    <property type="term" value="C:TAT protein transport complex"/>
    <property type="evidence" value="ECO:0007669"/>
    <property type="project" value="TreeGrafter"/>
</dbReference>
<dbReference type="GeneID" id="42903481"/>
<accession>A0A650ANL2</accession>
<reference evidence="7" key="1">
    <citation type="submission" date="2019-05" db="EMBL/GenBank/DDBJ databases">
        <title>Chlorella vulgaris NJ-7 complete mitochondrial genome.</title>
        <authorList>
            <person name="Wang Y."/>
            <person name="Xu X."/>
        </authorList>
    </citation>
    <scope>NUCLEOTIDE SEQUENCE</scope>
    <source>
        <strain evidence="7">NJ-7</strain>
    </source>
</reference>
<evidence type="ECO:0000256" key="2">
    <source>
        <dbReference type="ARBA" id="ARBA00008882"/>
    </source>
</evidence>
<feature type="transmembrane region" description="Helical" evidence="6">
    <location>
        <begin position="59"/>
        <end position="80"/>
    </location>
</feature>
<geneLocation type="mitochondrion" evidence="7"/>
<keyword evidence="5 6" id="KW-0472">Membrane</keyword>
<sequence length="243" mass="28811">MTNLQWHLFEIKLRSIYLLFSTICTFFLFSHYQLELIYIMGKPFIEQQQTFIFLELTEAFYTLLRISTILTVFVIIPFLFYHMVSFLIPSFYKIERNRLIFFFFLFILLFKSEVFFLYFCVIPKICEFLLSFEITSANSNSAFSLIPLVSVEFTARIESYVKLLVRIFTIAVLVFQIPPGVCFFLSKKIFHVSFFYSNRQILSVISLVASAFFVPPEIISQLIVAFLFFLGFEFLIFVGFFFE</sequence>
<keyword evidence="3 6" id="KW-0812">Transmembrane</keyword>
<dbReference type="Pfam" id="PF00902">
    <property type="entry name" value="TatC"/>
    <property type="match status" value="1"/>
</dbReference>
<keyword evidence="4 6" id="KW-1133">Transmembrane helix</keyword>
<protein>
    <submittedName>
        <fullName evidence="7">SecY-independent transporter protein</fullName>
    </submittedName>
</protein>
<organism evidence="7">
    <name type="scientific">Chlorella vulgaris</name>
    <name type="common">Green alga</name>
    <dbReference type="NCBI Taxonomy" id="3077"/>
    <lineage>
        <taxon>Eukaryota</taxon>
        <taxon>Viridiplantae</taxon>
        <taxon>Chlorophyta</taxon>
        <taxon>core chlorophytes</taxon>
        <taxon>Trebouxiophyceae</taxon>
        <taxon>Chlorellales</taxon>
        <taxon>Chlorellaceae</taxon>
        <taxon>Chlorella clade</taxon>
        <taxon>Chlorella</taxon>
    </lineage>
</organism>
<dbReference type="PANTHER" id="PTHR30371">
    <property type="entry name" value="SEC-INDEPENDENT PROTEIN TRANSLOCASE PROTEIN TATC"/>
    <property type="match status" value="1"/>
</dbReference>
<feature type="transmembrane region" description="Helical" evidence="6">
    <location>
        <begin position="16"/>
        <end position="38"/>
    </location>
</feature>
<dbReference type="GO" id="GO:0043953">
    <property type="term" value="P:protein transport by the Tat complex"/>
    <property type="evidence" value="ECO:0007669"/>
    <property type="project" value="TreeGrafter"/>
</dbReference>
<dbReference type="GO" id="GO:0009977">
    <property type="term" value="F:proton motive force dependent protein transmembrane transporter activity"/>
    <property type="evidence" value="ECO:0007669"/>
    <property type="project" value="TreeGrafter"/>
</dbReference>
<proteinExistence type="inferred from homology"/>
<dbReference type="RefSeq" id="YP_009720840.1">
    <property type="nucleotide sequence ID" value="NC_045362.1"/>
</dbReference>
<keyword evidence="7" id="KW-0496">Mitochondrion</keyword>